<keyword evidence="4" id="KW-0675">Receptor</keyword>
<evidence type="ECO:0000256" key="1">
    <source>
        <dbReference type="ARBA" id="ARBA00022729"/>
    </source>
</evidence>
<dbReference type="Pfam" id="PF01833">
    <property type="entry name" value="TIG"/>
    <property type="match status" value="5"/>
</dbReference>
<evidence type="ECO:0000313" key="4">
    <source>
        <dbReference type="EMBL" id="EHQ25993.1"/>
    </source>
</evidence>
<dbReference type="SMART" id="SM00429">
    <property type="entry name" value="IPT"/>
    <property type="match status" value="3"/>
</dbReference>
<dbReference type="RefSeq" id="WP_008505917.1">
    <property type="nucleotide sequence ID" value="NZ_CM001403.1"/>
</dbReference>
<accession>H1YBN0</accession>
<dbReference type="OrthoDB" id="670826at2"/>
<dbReference type="CDD" id="cd00603">
    <property type="entry name" value="IPT_PCSR"/>
    <property type="match status" value="4"/>
</dbReference>
<dbReference type="PROSITE" id="PS51257">
    <property type="entry name" value="PROKAR_LIPOPROTEIN"/>
    <property type="match status" value="1"/>
</dbReference>
<dbReference type="InterPro" id="IPR052387">
    <property type="entry name" value="Fibrocystin"/>
</dbReference>
<feature type="chain" id="PRO_5003558411" evidence="2">
    <location>
        <begin position="25"/>
        <end position="729"/>
    </location>
</feature>
<dbReference type="Proteomes" id="UP000002774">
    <property type="component" value="Chromosome"/>
</dbReference>
<dbReference type="EMBL" id="CM001403">
    <property type="protein sequence ID" value="EHQ25993.1"/>
    <property type="molecule type" value="Genomic_DNA"/>
</dbReference>
<dbReference type="PANTHER" id="PTHR46769:SF2">
    <property type="entry name" value="FIBROCYSTIN-L ISOFORM 2 PRECURSOR-RELATED"/>
    <property type="match status" value="1"/>
</dbReference>
<feature type="domain" description="IPT/TIG" evidence="3">
    <location>
        <begin position="115"/>
        <end position="195"/>
    </location>
</feature>
<evidence type="ECO:0000259" key="3">
    <source>
        <dbReference type="SMART" id="SM00429"/>
    </source>
</evidence>
<keyword evidence="5" id="KW-1185">Reference proteome</keyword>
<dbReference type="SUPFAM" id="SSF81296">
    <property type="entry name" value="E set domains"/>
    <property type="match status" value="5"/>
</dbReference>
<dbReference type="PANTHER" id="PTHR46769">
    <property type="entry name" value="POLYCYSTIC KIDNEY AND HEPATIC DISEASE 1 (AUTOSOMAL RECESSIVE)-LIKE 1"/>
    <property type="match status" value="1"/>
</dbReference>
<dbReference type="HOGENOM" id="CLU_383045_0_0_10"/>
<dbReference type="eggNOG" id="COG3391">
    <property type="taxonomic scope" value="Bacteria"/>
</dbReference>
<dbReference type="Gene3D" id="2.120.10.30">
    <property type="entry name" value="TolB, C-terminal domain"/>
    <property type="match status" value="2"/>
</dbReference>
<dbReference type="InterPro" id="IPR014756">
    <property type="entry name" value="Ig_E-set"/>
</dbReference>
<gene>
    <name evidence="4" type="ORF">Mucpa_1840</name>
</gene>
<evidence type="ECO:0000313" key="5">
    <source>
        <dbReference type="Proteomes" id="UP000002774"/>
    </source>
</evidence>
<proteinExistence type="predicted"/>
<feature type="domain" description="IPT/TIG" evidence="3">
    <location>
        <begin position="34"/>
        <end position="114"/>
    </location>
</feature>
<dbReference type="Gene3D" id="2.60.40.10">
    <property type="entry name" value="Immunoglobulins"/>
    <property type="match status" value="5"/>
</dbReference>
<feature type="domain" description="IPT/TIG" evidence="3">
    <location>
        <begin position="276"/>
        <end position="354"/>
    </location>
</feature>
<name>H1YBN0_9SPHI</name>
<dbReference type="InterPro" id="IPR013783">
    <property type="entry name" value="Ig-like_fold"/>
</dbReference>
<reference evidence="4" key="1">
    <citation type="submission" date="2011-09" db="EMBL/GenBank/DDBJ databases">
        <title>The permanent draft genome of Mucilaginibacter paludis DSM 18603.</title>
        <authorList>
            <consortium name="US DOE Joint Genome Institute (JGI-PGF)"/>
            <person name="Lucas S."/>
            <person name="Han J."/>
            <person name="Lapidus A."/>
            <person name="Bruce D."/>
            <person name="Goodwin L."/>
            <person name="Pitluck S."/>
            <person name="Peters L."/>
            <person name="Kyrpides N."/>
            <person name="Mavromatis K."/>
            <person name="Ivanova N."/>
            <person name="Mikhailova N."/>
            <person name="Held B."/>
            <person name="Detter J.C."/>
            <person name="Tapia R."/>
            <person name="Han C."/>
            <person name="Land M."/>
            <person name="Hauser L."/>
            <person name="Markowitz V."/>
            <person name="Cheng J.-F."/>
            <person name="Hugenholtz P."/>
            <person name="Woyke T."/>
            <person name="Wu D."/>
            <person name="Tindall B."/>
            <person name="Brambilla E."/>
            <person name="Klenk H.-P."/>
            <person name="Eisen J.A."/>
        </authorList>
    </citation>
    <scope>NUCLEOTIDE SEQUENCE [LARGE SCALE GENOMIC DNA]</scope>
    <source>
        <strain evidence="4">DSM 18603</strain>
    </source>
</reference>
<sequence>MKKQNIKYFGVLCCMLILMFGACKKDNKNDDKPQPKVTDYYPNSGNDGTLVTIEGTGFSSNIGDVSATFAGTSADVVSATSTAVVLRAPKKGVTGSIVLNMAGLTIPIGNYTFQQLSVQKINPTNGAAGTHINITGAGFSSIAGPVTVSINGKPATVVNANDTLVVVEVPVAAGTGPVKVTVNGKEATGQTFKFQAISAIKPLTGGKGTVVRVSGEGFENVIAGNTVDFNGTTAVVTEAGTDHLLVIAPDAVQTGPLSVTINGQKIGGPVFTVVPPPTIQTVTPLSGPANTVMTISGTTFSNILDENKVTVNGITIPITSATATQLTLTIPGGTGNGKVIVTVNGQAVEGPVFKDQSIGITSFSPANGLAGTHVVITGLGFNTSAGSNIVTFNGVQALVVNATSTSLEVIAPDNLTSGPLKVTNSGVEALAPTNFYRAGVVTLAGGSLNNLLNLSPYRTVSLVADSKGNVFVIEGDYSRIKKISTDGTVSVFAGSPSGARGSVDGQGTAALFNLGTNPGMDIDANDNLFISDGTSLRKVTPQGMVSTFATGLGTINKIAFDENGILYALGSFNGGWSFQKDGTKTVLSLLTISDVARPAILNNIIYKVQNPGYSVDMYTIGNGRNTYNWVGNDYGFADGIGKAAMFQTINALASDRAGNIFLSDGIAIRKINIATQQVTTIAQFTRGAAVDGALNNAKSGLIGDVFVDKNGDIYFVDMTNNAVRKIFLK</sequence>
<protein>
    <submittedName>
        <fullName evidence="4">Cell surface receptor IPT/TIG domain protein</fullName>
    </submittedName>
</protein>
<dbReference type="STRING" id="714943.Mucpa_1840"/>
<feature type="signal peptide" evidence="2">
    <location>
        <begin position="1"/>
        <end position="24"/>
    </location>
</feature>
<dbReference type="SUPFAM" id="SSF63829">
    <property type="entry name" value="Calcium-dependent phosphotriesterase"/>
    <property type="match status" value="1"/>
</dbReference>
<evidence type="ECO:0000256" key="2">
    <source>
        <dbReference type="SAM" id="SignalP"/>
    </source>
</evidence>
<dbReference type="InterPro" id="IPR002909">
    <property type="entry name" value="IPT_dom"/>
</dbReference>
<keyword evidence="1 2" id="KW-0732">Signal</keyword>
<dbReference type="AlphaFoldDB" id="H1YBN0"/>
<dbReference type="eggNOG" id="COG5184">
    <property type="taxonomic scope" value="Bacteria"/>
</dbReference>
<organism evidence="4 5">
    <name type="scientific">Mucilaginibacter paludis DSM 18603</name>
    <dbReference type="NCBI Taxonomy" id="714943"/>
    <lineage>
        <taxon>Bacteria</taxon>
        <taxon>Pseudomonadati</taxon>
        <taxon>Bacteroidota</taxon>
        <taxon>Sphingobacteriia</taxon>
        <taxon>Sphingobacteriales</taxon>
        <taxon>Sphingobacteriaceae</taxon>
        <taxon>Mucilaginibacter</taxon>
    </lineage>
</organism>
<dbReference type="InterPro" id="IPR011042">
    <property type="entry name" value="6-blade_b-propeller_TolB-like"/>
</dbReference>